<feature type="transmembrane region" description="Helical" evidence="1">
    <location>
        <begin position="7"/>
        <end position="30"/>
    </location>
</feature>
<evidence type="ECO:0000313" key="2">
    <source>
        <dbReference type="EMBL" id="OGM78933.1"/>
    </source>
</evidence>
<dbReference type="AlphaFoldDB" id="A0A1F8CRG1"/>
<dbReference type="EMBL" id="MGHY01000025">
    <property type="protein sequence ID" value="OGM78933.1"/>
    <property type="molecule type" value="Genomic_DNA"/>
</dbReference>
<name>A0A1F8CRG1_9BACT</name>
<accession>A0A1F8CRG1</accession>
<dbReference type="InterPro" id="IPR044020">
    <property type="entry name" value="DUF5676"/>
</dbReference>
<evidence type="ECO:0000313" key="3">
    <source>
        <dbReference type="Proteomes" id="UP000178999"/>
    </source>
</evidence>
<reference evidence="2 3" key="1">
    <citation type="journal article" date="2016" name="Nat. Commun.">
        <title>Thousands of microbial genomes shed light on interconnected biogeochemical processes in an aquifer system.</title>
        <authorList>
            <person name="Anantharaman K."/>
            <person name="Brown C.T."/>
            <person name="Hug L.A."/>
            <person name="Sharon I."/>
            <person name="Castelle C.J."/>
            <person name="Probst A.J."/>
            <person name="Thomas B.C."/>
            <person name="Singh A."/>
            <person name="Wilkins M.J."/>
            <person name="Karaoz U."/>
            <person name="Brodie E.L."/>
            <person name="Williams K.H."/>
            <person name="Hubbard S.S."/>
            <person name="Banfield J.F."/>
        </authorList>
    </citation>
    <scope>NUCLEOTIDE SEQUENCE [LARGE SCALE GENOMIC DNA]</scope>
</reference>
<evidence type="ECO:0000256" key="1">
    <source>
        <dbReference type="SAM" id="Phobius"/>
    </source>
</evidence>
<dbReference type="Proteomes" id="UP000178999">
    <property type="component" value="Unassembled WGS sequence"/>
</dbReference>
<keyword evidence="1" id="KW-1133">Transmembrane helix</keyword>
<protein>
    <recommendedName>
        <fullName evidence="4">DUF2062 domain-containing protein</fullName>
    </recommendedName>
</protein>
<keyword evidence="1" id="KW-0472">Membrane</keyword>
<proteinExistence type="predicted"/>
<evidence type="ECO:0008006" key="4">
    <source>
        <dbReference type="Google" id="ProtNLM"/>
    </source>
</evidence>
<organism evidence="2 3">
    <name type="scientific">Candidatus Woesebacteria bacterium RIFOXYB1_FULL_38_16</name>
    <dbReference type="NCBI Taxonomy" id="1802538"/>
    <lineage>
        <taxon>Bacteria</taxon>
        <taxon>Candidatus Woeseibacteriota</taxon>
    </lineage>
</organism>
<feature type="transmembrane region" description="Helical" evidence="1">
    <location>
        <begin position="60"/>
        <end position="85"/>
    </location>
</feature>
<keyword evidence="1" id="KW-0812">Transmembrane</keyword>
<dbReference type="STRING" id="1802538.A2382_03505"/>
<dbReference type="Pfam" id="PF18926">
    <property type="entry name" value="DUF5676"/>
    <property type="match status" value="1"/>
</dbReference>
<sequence>MKHNPNAVANAFAVTSGVLYVVCRVAVMLLPDLTMTVAQSWFHGLEINQVSGWELSLGSFVLGVVTLAVAAWFTGYAYAMVYNYFLKK</sequence>
<gene>
    <name evidence="2" type="ORF">A2382_03505</name>
</gene>
<comment type="caution">
    <text evidence="2">The sequence shown here is derived from an EMBL/GenBank/DDBJ whole genome shotgun (WGS) entry which is preliminary data.</text>
</comment>